<dbReference type="Gene3D" id="1.20.144.10">
    <property type="entry name" value="Phosphatidic acid phosphatase type 2/haloperoxidase"/>
    <property type="match status" value="1"/>
</dbReference>
<dbReference type="Proteomes" id="UP000198688">
    <property type="component" value="Chromosome I"/>
</dbReference>
<dbReference type="AlphaFoldDB" id="A0A1H1RN39"/>
<dbReference type="InterPro" id="IPR000326">
    <property type="entry name" value="PAP2/HPO"/>
</dbReference>
<evidence type="ECO:0000256" key="2">
    <source>
        <dbReference type="SAM" id="SignalP"/>
    </source>
</evidence>
<dbReference type="SMART" id="SM00014">
    <property type="entry name" value="acidPPc"/>
    <property type="match status" value="1"/>
</dbReference>
<feature type="chain" id="PRO_5009259116" evidence="2">
    <location>
        <begin position="25"/>
        <end position="563"/>
    </location>
</feature>
<evidence type="ECO:0000259" key="3">
    <source>
        <dbReference type="SMART" id="SM00014"/>
    </source>
</evidence>
<proteinExistence type="predicted"/>
<accession>A0A1H1RN39</accession>
<feature type="signal peptide" evidence="2">
    <location>
        <begin position="1"/>
        <end position="24"/>
    </location>
</feature>
<protein>
    <submittedName>
        <fullName evidence="4">Autotransporter-associated beta strand repeat-containing protein</fullName>
    </submittedName>
</protein>
<feature type="domain" description="Phosphatidic acid phosphatase type 2/haloperoxidase" evidence="3">
    <location>
        <begin position="172"/>
        <end position="309"/>
    </location>
</feature>
<dbReference type="EMBL" id="LT629758">
    <property type="protein sequence ID" value="SDS37062.1"/>
    <property type="molecule type" value="Genomic_DNA"/>
</dbReference>
<dbReference type="RefSeq" id="WP_092541404.1">
    <property type="nucleotide sequence ID" value="NZ_BOMJ01000016.1"/>
</dbReference>
<evidence type="ECO:0000256" key="1">
    <source>
        <dbReference type="ARBA" id="ARBA00022729"/>
    </source>
</evidence>
<dbReference type="PROSITE" id="PS51318">
    <property type="entry name" value="TAT"/>
    <property type="match status" value="1"/>
</dbReference>
<evidence type="ECO:0000313" key="5">
    <source>
        <dbReference type="Proteomes" id="UP000198688"/>
    </source>
</evidence>
<keyword evidence="1 2" id="KW-0732">Signal</keyword>
<dbReference type="InterPro" id="IPR036938">
    <property type="entry name" value="PAP2/HPO_sf"/>
</dbReference>
<dbReference type="InterPro" id="IPR006311">
    <property type="entry name" value="TAT_signal"/>
</dbReference>
<sequence length="563" mass="58704">MPLSRRTLLTVTAAGFAAPWLSRAAVAAALPAFVDDYQSNLTTNLTSETNAAVRILSGIGAYWQTGTAWNNGTALNQAVLRANVRFCETRTASRTAAEGARAFVVDRQHQSYAVIAGLGPWAAAYRTAALAVTGITEAPATTPATTVSDFVPAGAPAGSTNGAGSPTSSLGQIVTLVNTVRGNWSSSNPSKFAVQYPRPWRMTTDSTVVDTGAVDEFGYPVYQSKVVVVPQLLRQRGLTPADDGGFPSGHTNALFLAALSFAYAFPERYQELLTTAFDLADTRITAGMHSPLDVVSGRILATALAAAILNDPANAGLKAAARAQAAAFLTATSPDPADGYADRAANRKSILPRLTYILPRTGPDKPLTVPKGAEVLLETRQPYLTAAQRRAVLRSTALPAGYALLDGPEQWGRLDLFKAADGYGTFETDVDVTIDGLSDSWRNDISGPGGLTLRGTGTLTLTGANTFRGGVRLLGGTLVASRSAVACGDLAISGGTLRTGRIQAKTVAIGAGSGLVVDAAKPGLFTVLDAKRVTGRFATVTAPGFQAEAVYTRSAVQVRVSRR</sequence>
<dbReference type="Pfam" id="PF01569">
    <property type="entry name" value="PAP2"/>
    <property type="match status" value="1"/>
</dbReference>
<gene>
    <name evidence="4" type="ORF">SAMN04489716_0636</name>
</gene>
<organism evidence="4 5">
    <name type="scientific">Actinoplanes derwentensis</name>
    <dbReference type="NCBI Taxonomy" id="113562"/>
    <lineage>
        <taxon>Bacteria</taxon>
        <taxon>Bacillati</taxon>
        <taxon>Actinomycetota</taxon>
        <taxon>Actinomycetes</taxon>
        <taxon>Micromonosporales</taxon>
        <taxon>Micromonosporaceae</taxon>
        <taxon>Actinoplanes</taxon>
    </lineage>
</organism>
<dbReference type="NCBIfam" id="TIGR02601">
    <property type="entry name" value="autotrns_rpt"/>
    <property type="match status" value="1"/>
</dbReference>
<keyword evidence="5" id="KW-1185">Reference proteome</keyword>
<dbReference type="InterPro" id="IPR013425">
    <property type="entry name" value="Autotrns_rpt"/>
</dbReference>
<dbReference type="OrthoDB" id="9805301at2"/>
<evidence type="ECO:0000313" key="4">
    <source>
        <dbReference type="EMBL" id="SDS37062.1"/>
    </source>
</evidence>
<dbReference type="SUPFAM" id="SSF48317">
    <property type="entry name" value="Acid phosphatase/Vanadium-dependent haloperoxidase"/>
    <property type="match status" value="1"/>
</dbReference>
<reference evidence="4 5" key="1">
    <citation type="submission" date="2016-10" db="EMBL/GenBank/DDBJ databases">
        <authorList>
            <person name="de Groot N.N."/>
        </authorList>
    </citation>
    <scope>NUCLEOTIDE SEQUENCE [LARGE SCALE GENOMIC DNA]</scope>
    <source>
        <strain evidence="4 5">DSM 43941</strain>
    </source>
</reference>
<dbReference type="Pfam" id="PF12951">
    <property type="entry name" value="PATR"/>
    <property type="match status" value="1"/>
</dbReference>
<name>A0A1H1RN39_9ACTN</name>
<dbReference type="STRING" id="113562.SAMN04489716_0636"/>